<gene>
    <name evidence="1" type="ORF">UFOVP384_56</name>
</gene>
<reference evidence="1" key="1">
    <citation type="submission" date="2020-05" db="EMBL/GenBank/DDBJ databases">
        <authorList>
            <person name="Chiriac C."/>
            <person name="Salcher M."/>
            <person name="Ghai R."/>
            <person name="Kavagutti S V."/>
        </authorList>
    </citation>
    <scope>NUCLEOTIDE SEQUENCE</scope>
</reference>
<evidence type="ECO:0000313" key="1">
    <source>
        <dbReference type="EMBL" id="CAB5223450.1"/>
    </source>
</evidence>
<sequence length="203" mass="22314">MEAKKALEQIKNLLFAEQAAEVVSQDEVQVEFAEGVLADGTIVKFDKLEAGGIISVVTPDGEIPAPVGEHELEDGTIVIVTEAGIIAEVKMVEADGNEVEVDVEMSEEDEQPIVTEEEVIAEPQVDRFAEISEQFNSKLAEVETKVDMLNEVTKKLVEFMDVFAKVETAQETQAPKNAFSAQNKVSKADAYKKLQNIFQTLKK</sequence>
<proteinExistence type="predicted"/>
<organism evidence="1">
    <name type="scientific">uncultured Caudovirales phage</name>
    <dbReference type="NCBI Taxonomy" id="2100421"/>
    <lineage>
        <taxon>Viruses</taxon>
        <taxon>Duplodnaviria</taxon>
        <taxon>Heunggongvirae</taxon>
        <taxon>Uroviricota</taxon>
        <taxon>Caudoviricetes</taxon>
        <taxon>Peduoviridae</taxon>
        <taxon>Maltschvirus</taxon>
        <taxon>Maltschvirus maltsch</taxon>
    </lineage>
</organism>
<dbReference type="EMBL" id="LR798320">
    <property type="protein sequence ID" value="CAB5223450.1"/>
    <property type="molecule type" value="Genomic_DNA"/>
</dbReference>
<accession>A0A6J7X0D6</accession>
<name>A0A6J7X0D6_9CAUD</name>
<protein>
    <submittedName>
        <fullName evidence="1">Uncharacterized protein</fullName>
    </submittedName>
</protein>